<dbReference type="CDD" id="cd00093">
    <property type="entry name" value="HTH_XRE"/>
    <property type="match status" value="1"/>
</dbReference>
<feature type="domain" description="HTH cro/C1-type" evidence="1">
    <location>
        <begin position="4"/>
        <end position="61"/>
    </location>
</feature>
<dbReference type="GO" id="GO:0003677">
    <property type="term" value="F:DNA binding"/>
    <property type="evidence" value="ECO:0007669"/>
    <property type="project" value="InterPro"/>
</dbReference>
<protein>
    <submittedName>
        <fullName evidence="2">Helix-turn-helix</fullName>
    </submittedName>
</protein>
<dbReference type="Pfam" id="PF01381">
    <property type="entry name" value="HTH_3"/>
    <property type="match status" value="1"/>
</dbReference>
<dbReference type="AlphaFoldDB" id="A0A380ZBM5"/>
<dbReference type="InterPro" id="IPR001387">
    <property type="entry name" value="Cro/C1-type_HTH"/>
</dbReference>
<dbReference type="OrthoDB" id="7923580at2"/>
<proteinExistence type="predicted"/>
<dbReference type="EMBL" id="UFTF01000001">
    <property type="protein sequence ID" value="SUV44377.1"/>
    <property type="molecule type" value="Genomic_DNA"/>
</dbReference>
<evidence type="ECO:0000259" key="1">
    <source>
        <dbReference type="PROSITE" id="PS50943"/>
    </source>
</evidence>
<gene>
    <name evidence="2" type="ORF">NCTC12862_00120</name>
</gene>
<evidence type="ECO:0000313" key="3">
    <source>
        <dbReference type="Proteomes" id="UP000254950"/>
    </source>
</evidence>
<accession>A0A380ZBM5</accession>
<reference evidence="2 3" key="1">
    <citation type="submission" date="2018-06" db="EMBL/GenBank/DDBJ databases">
        <authorList>
            <consortium name="Pathogen Informatics"/>
            <person name="Doyle S."/>
        </authorList>
    </citation>
    <scope>NUCLEOTIDE SEQUENCE [LARGE SCALE GENOMIC DNA]</scope>
    <source>
        <strain evidence="2 3">NCTC12862</strain>
    </source>
</reference>
<evidence type="ECO:0000313" key="2">
    <source>
        <dbReference type="EMBL" id="SUV44377.1"/>
    </source>
</evidence>
<dbReference type="PROSITE" id="PS50943">
    <property type="entry name" value="HTH_CROC1"/>
    <property type="match status" value="1"/>
</dbReference>
<dbReference type="Gene3D" id="1.10.260.40">
    <property type="entry name" value="lambda repressor-like DNA-binding domains"/>
    <property type="match status" value="1"/>
</dbReference>
<dbReference type="SMART" id="SM00530">
    <property type="entry name" value="HTH_XRE"/>
    <property type="match status" value="1"/>
</dbReference>
<dbReference type="InterPro" id="IPR010982">
    <property type="entry name" value="Lambda_DNA-bd_dom_sf"/>
</dbReference>
<dbReference type="RefSeq" id="WP_004856669.1">
    <property type="nucleotide sequence ID" value="NZ_CACVBE010000016.1"/>
</dbReference>
<sequence>MEKLKSYLTRNKLSQAEFGKQVGVAQSTINRYLRGLRFPEPEIVLKIEKTTNGIVRPVDWYVDLYPSPSLEEVGVPLTTADNKHPQHNSHS</sequence>
<name>A0A380ZBM5_BARDO</name>
<organism evidence="2 3">
    <name type="scientific">Bartonella doshiae</name>
    <dbReference type="NCBI Taxonomy" id="33044"/>
    <lineage>
        <taxon>Bacteria</taxon>
        <taxon>Pseudomonadati</taxon>
        <taxon>Pseudomonadota</taxon>
        <taxon>Alphaproteobacteria</taxon>
        <taxon>Hyphomicrobiales</taxon>
        <taxon>Bartonellaceae</taxon>
        <taxon>Bartonella</taxon>
    </lineage>
</organism>
<dbReference type="Proteomes" id="UP000254950">
    <property type="component" value="Unassembled WGS sequence"/>
</dbReference>
<dbReference type="SUPFAM" id="SSF47413">
    <property type="entry name" value="lambda repressor-like DNA-binding domains"/>
    <property type="match status" value="1"/>
</dbReference>